<dbReference type="Gene3D" id="2.40.30.70">
    <property type="entry name" value="YaeB-like"/>
    <property type="match status" value="1"/>
</dbReference>
<dbReference type="PANTHER" id="PTHR12818">
    <property type="entry name" value="TRNA (ADENINE(37)-N6)-METHYLTRANSFERASE"/>
    <property type="match status" value="1"/>
</dbReference>
<dbReference type="Pfam" id="PF01980">
    <property type="entry name" value="TrmO_N"/>
    <property type="match status" value="1"/>
</dbReference>
<accession>A0ABX3AIH9</accession>
<dbReference type="RefSeq" id="WP_069410237.1">
    <property type="nucleotide sequence ID" value="NZ_DAWDRA010000003.1"/>
</dbReference>
<evidence type="ECO:0000256" key="1">
    <source>
        <dbReference type="ARBA" id="ARBA00022691"/>
    </source>
</evidence>
<dbReference type="InterPro" id="IPR023368">
    <property type="entry name" value="UPF0066_cons_site"/>
</dbReference>
<organism evidence="4 5">
    <name type="scientific">Eisenbergiella tayi</name>
    <dbReference type="NCBI Taxonomy" id="1432052"/>
    <lineage>
        <taxon>Bacteria</taxon>
        <taxon>Bacillati</taxon>
        <taxon>Bacillota</taxon>
        <taxon>Clostridia</taxon>
        <taxon>Lachnospirales</taxon>
        <taxon>Lachnospiraceae</taxon>
        <taxon>Eisenbergiella</taxon>
    </lineage>
</organism>
<comment type="similarity">
    <text evidence="2">Belongs to the tRNA methyltransferase O family.</text>
</comment>
<dbReference type="PROSITE" id="PS01318">
    <property type="entry name" value="TSAA_1"/>
    <property type="match status" value="1"/>
</dbReference>
<name>A0ABX3AIH9_9FIRM</name>
<dbReference type="Proteomes" id="UP000094869">
    <property type="component" value="Unassembled WGS sequence"/>
</dbReference>
<feature type="domain" description="TsaA-like" evidence="3">
    <location>
        <begin position="7"/>
        <end position="131"/>
    </location>
</feature>
<proteinExistence type="inferred from homology"/>
<dbReference type="PROSITE" id="PS51668">
    <property type="entry name" value="TSAA_2"/>
    <property type="match status" value="1"/>
</dbReference>
<dbReference type="InterPro" id="IPR040372">
    <property type="entry name" value="YaeB-like"/>
</dbReference>
<dbReference type="InterPro" id="IPR036414">
    <property type="entry name" value="YaeB_N_sf"/>
</dbReference>
<evidence type="ECO:0000259" key="3">
    <source>
        <dbReference type="PROSITE" id="PS51668"/>
    </source>
</evidence>
<evidence type="ECO:0000313" key="4">
    <source>
        <dbReference type="EMBL" id="ODR57050.1"/>
    </source>
</evidence>
<dbReference type="EMBL" id="MEHD01000022">
    <property type="protein sequence ID" value="ODR57050.1"/>
    <property type="molecule type" value="Genomic_DNA"/>
</dbReference>
<comment type="caution">
    <text evidence="4">The sequence shown here is derived from an EMBL/GenBank/DDBJ whole genome shotgun (WGS) entry which is preliminary data.</text>
</comment>
<protein>
    <submittedName>
        <fullName evidence="4">tRNA (N6-threonylcarbamoyladenosine(37)-N6)-methyltransferase TrmO</fullName>
    </submittedName>
</protein>
<reference evidence="4 5" key="1">
    <citation type="submission" date="2016-08" db="EMBL/GenBank/DDBJ databases">
        <title>Characterization of Isolates of Eisenbergiella tayi Derived from Blood Cultures, Using Whole Genome Sequencing.</title>
        <authorList>
            <person name="Bernier A.-M."/>
            <person name="Burdz T."/>
            <person name="Wiebe D."/>
            <person name="Bernard K."/>
        </authorList>
    </citation>
    <scope>NUCLEOTIDE SEQUENCE [LARGE SCALE GENOMIC DNA]</scope>
    <source>
        <strain evidence="4 5">NML120146</strain>
    </source>
</reference>
<keyword evidence="5" id="KW-1185">Reference proteome</keyword>
<dbReference type="PANTHER" id="PTHR12818:SF0">
    <property type="entry name" value="TRNA (ADENINE(37)-N6)-METHYLTRANSFERASE"/>
    <property type="match status" value="1"/>
</dbReference>
<evidence type="ECO:0000256" key="2">
    <source>
        <dbReference type="ARBA" id="ARBA00033753"/>
    </source>
</evidence>
<dbReference type="CDD" id="cd09281">
    <property type="entry name" value="UPF0066"/>
    <property type="match status" value="1"/>
</dbReference>
<keyword evidence="1" id="KW-0949">S-adenosyl-L-methionine</keyword>
<dbReference type="InterPro" id="IPR036413">
    <property type="entry name" value="YaeB-like_sf"/>
</dbReference>
<sequence>MENKFAVKQIGVICADCNGFRIELAPEYREALIGLDGFSYMNIFWWFDRCDNETDRSVLSEAKPYTKGPDTLGAFATRSPQRPNPIALSCAYITSINVDNGVIGLAYIDADDQSPVLDIKPYTPSLDRVEVPQVPAWCDHWPNNVESSGAFDWESEFNF</sequence>
<dbReference type="InterPro" id="IPR023370">
    <property type="entry name" value="TrmO-like_N"/>
</dbReference>
<dbReference type="SUPFAM" id="SSF118196">
    <property type="entry name" value="YaeB-like"/>
    <property type="match status" value="1"/>
</dbReference>
<evidence type="ECO:0000313" key="5">
    <source>
        <dbReference type="Proteomes" id="UP000094869"/>
    </source>
</evidence>
<gene>
    <name evidence="4" type="ORF">BEI63_12860</name>
</gene>